<evidence type="ECO:0000259" key="8">
    <source>
        <dbReference type="PROSITE" id="PS50011"/>
    </source>
</evidence>
<dbReference type="GO" id="GO:0009966">
    <property type="term" value="P:regulation of signal transduction"/>
    <property type="evidence" value="ECO:0007669"/>
    <property type="project" value="TreeGrafter"/>
</dbReference>
<dbReference type="OrthoDB" id="354826at2759"/>
<evidence type="ECO:0000256" key="7">
    <source>
        <dbReference type="SAM" id="MobiDB-lite"/>
    </source>
</evidence>
<dbReference type="PROSITE" id="PS50011">
    <property type="entry name" value="PROTEIN_KINASE_DOM"/>
    <property type="match status" value="1"/>
</dbReference>
<dbReference type="STRING" id="289078.A0A2X0MEN5"/>
<feature type="compositionally biased region" description="Low complexity" evidence="7">
    <location>
        <begin position="484"/>
        <end position="504"/>
    </location>
</feature>
<dbReference type="FunFam" id="3.30.200.20:FF:000354">
    <property type="entry name" value="AGC/YANK protein kinase"/>
    <property type="match status" value="1"/>
</dbReference>
<feature type="binding site" evidence="6">
    <location>
        <position position="51"/>
    </location>
    <ligand>
        <name>ATP</name>
        <dbReference type="ChEBI" id="CHEBI:30616"/>
    </ligand>
</feature>
<dbReference type="PROSITE" id="PS51285">
    <property type="entry name" value="AGC_KINASE_CTER"/>
    <property type="match status" value="1"/>
</dbReference>
<feature type="compositionally biased region" description="Polar residues" evidence="7">
    <location>
        <begin position="423"/>
        <end position="457"/>
    </location>
</feature>
<dbReference type="InterPro" id="IPR011009">
    <property type="entry name" value="Kinase-like_dom_sf"/>
</dbReference>
<evidence type="ECO:0000313" key="10">
    <source>
        <dbReference type="EMBL" id="SCZ93112.1"/>
    </source>
</evidence>
<dbReference type="InterPro" id="IPR017441">
    <property type="entry name" value="Protein_kinase_ATP_BS"/>
</dbReference>
<keyword evidence="4" id="KW-0418">Kinase</keyword>
<dbReference type="Gene3D" id="1.10.510.10">
    <property type="entry name" value="Transferase(Phosphotransferase) domain 1"/>
    <property type="match status" value="1"/>
</dbReference>
<evidence type="ECO:0000256" key="3">
    <source>
        <dbReference type="ARBA" id="ARBA00022741"/>
    </source>
</evidence>
<feature type="region of interest" description="Disordered" evidence="7">
    <location>
        <begin position="423"/>
        <end position="535"/>
    </location>
</feature>
<feature type="domain" description="AGC-kinase C-terminal" evidence="9">
    <location>
        <begin position="296"/>
        <end position="377"/>
    </location>
</feature>
<protein>
    <submittedName>
        <fullName evidence="10">BZ3500_MvSof-1268-A1-R1_Chr6-2g08468 protein</fullName>
    </submittedName>
</protein>
<keyword evidence="1" id="KW-0723">Serine/threonine-protein kinase</keyword>
<dbReference type="GO" id="GO:0001664">
    <property type="term" value="F:G protein-coupled receptor binding"/>
    <property type="evidence" value="ECO:0007669"/>
    <property type="project" value="TreeGrafter"/>
</dbReference>
<keyword evidence="11" id="KW-1185">Reference proteome</keyword>
<dbReference type="Gene3D" id="3.30.200.20">
    <property type="entry name" value="Phosphorylase Kinase, domain 1"/>
    <property type="match status" value="1"/>
</dbReference>
<keyword evidence="5 6" id="KW-0067">ATP-binding</keyword>
<dbReference type="GO" id="GO:0005524">
    <property type="term" value="F:ATP binding"/>
    <property type="evidence" value="ECO:0007669"/>
    <property type="project" value="UniProtKB-UniRule"/>
</dbReference>
<dbReference type="EMBL" id="FMWP01000047">
    <property type="protein sequence ID" value="SCZ93112.1"/>
    <property type="molecule type" value="Genomic_DNA"/>
</dbReference>
<dbReference type="PANTHER" id="PTHR24355">
    <property type="entry name" value="G PROTEIN-COUPLED RECEPTOR KINASE/RIBOSOMAL PROTEIN S6 KINASE"/>
    <property type="match status" value="1"/>
</dbReference>
<keyword evidence="3 6" id="KW-0547">Nucleotide-binding</keyword>
<evidence type="ECO:0000256" key="1">
    <source>
        <dbReference type="ARBA" id="ARBA00022527"/>
    </source>
</evidence>
<dbReference type="Pfam" id="PF00069">
    <property type="entry name" value="Pkinase"/>
    <property type="match status" value="1"/>
</dbReference>
<dbReference type="FunFam" id="1.10.510.10:FF:000639">
    <property type="entry name" value="Related to serine/threonine protein kinase"/>
    <property type="match status" value="1"/>
</dbReference>
<dbReference type="SMART" id="SM00220">
    <property type="entry name" value="S_TKc"/>
    <property type="match status" value="1"/>
</dbReference>
<evidence type="ECO:0000313" key="11">
    <source>
        <dbReference type="Proteomes" id="UP000249723"/>
    </source>
</evidence>
<organism evidence="10 11">
    <name type="scientific">Microbotryum saponariae</name>
    <dbReference type="NCBI Taxonomy" id="289078"/>
    <lineage>
        <taxon>Eukaryota</taxon>
        <taxon>Fungi</taxon>
        <taxon>Dikarya</taxon>
        <taxon>Basidiomycota</taxon>
        <taxon>Pucciniomycotina</taxon>
        <taxon>Microbotryomycetes</taxon>
        <taxon>Microbotryales</taxon>
        <taxon>Microbotryaceae</taxon>
        <taxon>Microbotryum</taxon>
    </lineage>
</organism>
<feature type="compositionally biased region" description="Low complexity" evidence="7">
    <location>
        <begin position="458"/>
        <end position="472"/>
    </location>
</feature>
<feature type="domain" description="Protein kinase" evidence="8">
    <location>
        <begin position="22"/>
        <end position="295"/>
    </location>
</feature>
<keyword evidence="2" id="KW-0808">Transferase</keyword>
<sequence length="535" mass="58827">MGALCCKPEAVDFDGPVDLYHFYLLRSVGKGAFGKVRVVQHKQTKALYALKYINKARISKQRAVNNIIQERRLLEEIDSPFVCNLRFAFQDDENLFMVLDLMLGGDLRFHLDRLGAMKEDVVRFYVAEMALALGDLHRRGIVHRFLMPFALLAHCRDLKPDNILLDERGHAHLTDFNIAVHFTEERALTSVAGSMAYMAPEVLAKRGYFSTVDWWSLGVVAYELLFGKRPYRGKTNSSLTTAIMRDQIRFPENAGEILSPDGMACIRGLLQRDTRKRLGCKHTGGLEALKRHPWFKDYDWDVIEKKEAIPPFEPDSRKANFDATHELEELLLEDNPLKARKRNPNLDVTTMSADYRTMEQNFTPYDFTRQPRKSWFVSDEKMTAAAGGAAASSSTPTAAGDLSPASLPVHSHAVKLENQPLSDMSVEQASSHLGSFLEPSTTGSGRQSFEMQSTGTGSALAAAASVAANAPSDPTRRIDSEVHGSSLDASTSAGSTSAGSNLGTIGMTPVRASSSGKALDLNPVLESAPSSPQTG</sequence>
<name>A0A2X0MEN5_9BASI</name>
<dbReference type="InterPro" id="IPR000961">
    <property type="entry name" value="AGC-kinase_C"/>
</dbReference>
<dbReference type="AlphaFoldDB" id="A0A2X0MEN5"/>
<dbReference type="GO" id="GO:0007186">
    <property type="term" value="P:G protein-coupled receptor signaling pathway"/>
    <property type="evidence" value="ECO:0007669"/>
    <property type="project" value="TreeGrafter"/>
</dbReference>
<dbReference type="CDD" id="cd05578">
    <property type="entry name" value="STKc_Yank1"/>
    <property type="match status" value="1"/>
</dbReference>
<dbReference type="GO" id="GO:0004703">
    <property type="term" value="F:G protein-coupled receptor kinase activity"/>
    <property type="evidence" value="ECO:0007669"/>
    <property type="project" value="TreeGrafter"/>
</dbReference>
<evidence type="ECO:0000259" key="9">
    <source>
        <dbReference type="PROSITE" id="PS51285"/>
    </source>
</evidence>
<proteinExistence type="predicted"/>
<accession>A0A2X0MEN5</accession>
<evidence type="ECO:0000256" key="5">
    <source>
        <dbReference type="ARBA" id="ARBA00022840"/>
    </source>
</evidence>
<dbReference type="Proteomes" id="UP000249723">
    <property type="component" value="Unassembled WGS sequence"/>
</dbReference>
<dbReference type="PROSITE" id="PS00107">
    <property type="entry name" value="PROTEIN_KINASE_ATP"/>
    <property type="match status" value="1"/>
</dbReference>
<evidence type="ECO:0000256" key="4">
    <source>
        <dbReference type="ARBA" id="ARBA00022777"/>
    </source>
</evidence>
<reference evidence="11" key="1">
    <citation type="submission" date="2016-10" db="EMBL/GenBank/DDBJ databases">
        <authorList>
            <person name="Jeantristanb JTB J.-T."/>
            <person name="Ricardo R."/>
        </authorList>
    </citation>
    <scope>NUCLEOTIDE SEQUENCE [LARGE SCALE GENOMIC DNA]</scope>
</reference>
<evidence type="ECO:0000256" key="6">
    <source>
        <dbReference type="PROSITE-ProRule" id="PRU10141"/>
    </source>
</evidence>
<evidence type="ECO:0000256" key="2">
    <source>
        <dbReference type="ARBA" id="ARBA00022679"/>
    </source>
</evidence>
<dbReference type="PANTHER" id="PTHR24355:SF30">
    <property type="entry name" value="SERINE_THREONINE-PROTEIN KINASE 32B ISOFORM X1"/>
    <property type="match status" value="1"/>
</dbReference>
<gene>
    <name evidence="10" type="ORF">BZ3500_MVSOF-1268-A1-R1_CHR6-2G08468</name>
</gene>
<dbReference type="SUPFAM" id="SSF56112">
    <property type="entry name" value="Protein kinase-like (PK-like)"/>
    <property type="match status" value="1"/>
</dbReference>
<dbReference type="InterPro" id="IPR000719">
    <property type="entry name" value="Prot_kinase_dom"/>
</dbReference>